<sequence length="219" mass="24450">MERARPSLQALIRGLRERLAQPLPGASAQWEMAPPYRRASLEHRNEELARARAAAVLILLYPNGPDLAFPLTLRTFHVAYHKGQVSLPGGACEPGESPVEAALRETEEELGPLEDPVEFLGLLTPLFVPPSGFMVHPVVGYLPRRPTFRPAPIEVAEVLEATLSWLLDPRYQGEEEREVQGVRWRIPVFRLGKHTIWGATAMILAEFRAVVREALASTR</sequence>
<evidence type="ECO:0000256" key="2">
    <source>
        <dbReference type="ARBA" id="ARBA00001946"/>
    </source>
</evidence>
<name>A0A2H5Y357_9CHLR</name>
<comment type="cofactor">
    <cofactor evidence="1">
        <name>Mn(2+)</name>
        <dbReference type="ChEBI" id="CHEBI:29035"/>
    </cofactor>
</comment>
<keyword evidence="6" id="KW-0464">Manganese</keyword>
<evidence type="ECO:0000259" key="7">
    <source>
        <dbReference type="PROSITE" id="PS51462"/>
    </source>
</evidence>
<dbReference type="PROSITE" id="PS00893">
    <property type="entry name" value="NUDIX_BOX"/>
    <property type="match status" value="1"/>
</dbReference>
<accession>A0A2H5Y357</accession>
<dbReference type="GO" id="GO:0046872">
    <property type="term" value="F:metal ion binding"/>
    <property type="evidence" value="ECO:0007669"/>
    <property type="project" value="UniProtKB-KW"/>
</dbReference>
<dbReference type="Gene3D" id="3.90.79.10">
    <property type="entry name" value="Nucleoside Triphosphate Pyrophosphohydrolase"/>
    <property type="match status" value="1"/>
</dbReference>
<organism evidence="8 9">
    <name type="scientific">Candidatus Thermoflexus japonica</name>
    <dbReference type="NCBI Taxonomy" id="2035417"/>
    <lineage>
        <taxon>Bacteria</taxon>
        <taxon>Bacillati</taxon>
        <taxon>Chloroflexota</taxon>
        <taxon>Thermoflexia</taxon>
        <taxon>Thermoflexales</taxon>
        <taxon>Thermoflexaceae</taxon>
        <taxon>Thermoflexus</taxon>
    </lineage>
</organism>
<dbReference type="SUPFAM" id="SSF55811">
    <property type="entry name" value="Nudix"/>
    <property type="match status" value="1"/>
</dbReference>
<dbReference type="CDD" id="cd03426">
    <property type="entry name" value="NUDIX_CoAse_Nudt7"/>
    <property type="match status" value="1"/>
</dbReference>
<evidence type="ECO:0000313" key="9">
    <source>
        <dbReference type="Proteomes" id="UP000236642"/>
    </source>
</evidence>
<keyword evidence="5" id="KW-0460">Magnesium</keyword>
<keyword evidence="3" id="KW-0479">Metal-binding</keyword>
<keyword evidence="4 8" id="KW-0378">Hydrolase</keyword>
<evidence type="ECO:0000256" key="4">
    <source>
        <dbReference type="ARBA" id="ARBA00022801"/>
    </source>
</evidence>
<protein>
    <submittedName>
        <fullName evidence="8">Putative Nudix hydrolase NudL</fullName>
        <ecNumber evidence="8">3.6.1.-</ecNumber>
    </submittedName>
</protein>
<evidence type="ECO:0000313" key="8">
    <source>
        <dbReference type="EMBL" id="GBD07788.1"/>
    </source>
</evidence>
<dbReference type="Pfam" id="PF00293">
    <property type="entry name" value="NUDIX"/>
    <property type="match status" value="1"/>
</dbReference>
<comment type="cofactor">
    <cofactor evidence="2">
        <name>Mg(2+)</name>
        <dbReference type="ChEBI" id="CHEBI:18420"/>
    </cofactor>
</comment>
<evidence type="ECO:0000256" key="6">
    <source>
        <dbReference type="ARBA" id="ARBA00023211"/>
    </source>
</evidence>
<dbReference type="InterPro" id="IPR015797">
    <property type="entry name" value="NUDIX_hydrolase-like_dom_sf"/>
</dbReference>
<dbReference type="InterPro" id="IPR020084">
    <property type="entry name" value="NUDIX_hydrolase_CS"/>
</dbReference>
<evidence type="ECO:0000256" key="5">
    <source>
        <dbReference type="ARBA" id="ARBA00022842"/>
    </source>
</evidence>
<dbReference type="PANTHER" id="PTHR12992:SF11">
    <property type="entry name" value="MITOCHONDRIAL COENZYME A DIPHOSPHATASE NUDT8"/>
    <property type="match status" value="1"/>
</dbReference>
<evidence type="ECO:0000256" key="1">
    <source>
        <dbReference type="ARBA" id="ARBA00001936"/>
    </source>
</evidence>
<dbReference type="EMBL" id="BEHY01000001">
    <property type="protein sequence ID" value="GBD07788.1"/>
    <property type="molecule type" value="Genomic_DNA"/>
</dbReference>
<dbReference type="GO" id="GO:0010945">
    <property type="term" value="F:coenzyme A diphosphatase activity"/>
    <property type="evidence" value="ECO:0007669"/>
    <property type="project" value="InterPro"/>
</dbReference>
<feature type="domain" description="Nudix hydrolase" evidence="7">
    <location>
        <begin position="49"/>
        <end position="184"/>
    </location>
</feature>
<dbReference type="PROSITE" id="PS51462">
    <property type="entry name" value="NUDIX"/>
    <property type="match status" value="1"/>
</dbReference>
<dbReference type="EC" id="3.6.1.-" evidence="8"/>
<proteinExistence type="predicted"/>
<gene>
    <name evidence="8" type="primary">nudL</name>
    <name evidence="8" type="ORF">HRbin22_00014</name>
</gene>
<comment type="caution">
    <text evidence="8">The sequence shown here is derived from an EMBL/GenBank/DDBJ whole genome shotgun (WGS) entry which is preliminary data.</text>
</comment>
<dbReference type="InterPro" id="IPR000086">
    <property type="entry name" value="NUDIX_hydrolase_dom"/>
</dbReference>
<reference evidence="9" key="1">
    <citation type="submission" date="2017-09" db="EMBL/GenBank/DDBJ databases">
        <title>Metaegenomics of thermophilic ammonia-oxidizing enrichment culture.</title>
        <authorList>
            <person name="Kato S."/>
            <person name="Suzuki K."/>
        </authorList>
    </citation>
    <scope>NUCLEOTIDE SEQUENCE [LARGE SCALE GENOMIC DNA]</scope>
</reference>
<evidence type="ECO:0000256" key="3">
    <source>
        <dbReference type="ARBA" id="ARBA00022723"/>
    </source>
</evidence>
<dbReference type="PANTHER" id="PTHR12992">
    <property type="entry name" value="NUDIX HYDROLASE"/>
    <property type="match status" value="1"/>
</dbReference>
<dbReference type="InterPro" id="IPR045121">
    <property type="entry name" value="CoAse"/>
</dbReference>
<dbReference type="AlphaFoldDB" id="A0A2H5Y357"/>
<dbReference type="Proteomes" id="UP000236642">
    <property type="component" value="Unassembled WGS sequence"/>
</dbReference>